<proteinExistence type="predicted"/>
<feature type="domain" description="Ternary complex associated" evidence="1">
    <location>
        <begin position="383"/>
        <end position="506"/>
    </location>
</feature>
<accession>A0ABR9VXL4</accession>
<dbReference type="EMBL" id="JADEVV010000095">
    <property type="protein sequence ID" value="MBE9255776.1"/>
    <property type="molecule type" value="Genomic_DNA"/>
</dbReference>
<protein>
    <submittedName>
        <fullName evidence="2">Phosphotransferase</fullName>
    </submittedName>
</protein>
<dbReference type="Pfam" id="PF19974">
    <property type="entry name" value="TCAD9"/>
    <property type="match status" value="1"/>
</dbReference>
<dbReference type="InterPro" id="IPR045544">
    <property type="entry name" value="TCAD9"/>
</dbReference>
<sequence length="532" mass="60754">MRYANVVIIEQDPDLFEDLRKKYEKLFLFAGYALNAHHASGQKDAQKFVDGCGGTSRIHVVISDIVAGATNEKRGLLWIQQLKKRYPDLLFIGNSGKEITYRETSVKLPNFDIYVDKQLLNRADNESYIAEIAPLVRKLLVQDCSVVIAEDSTIPQEFKNGHNDRELCSLVGQILFLAHDVDHSLEPTRVHLSRMDGGYSNSLVFRMEVSFGEHGIPAVPAILKISEPKKAHEEASNFKRYVKWLLPYSWRAELLGEGYTGRWGAVCYSFVRSGKSGFDNVTAQIRAGNTEAIRRVIATIFSPVHQTWYSTQLCSISENVELSNYYSTECFPSQNSQIEANRHFRALAQRLLNAKFDGDNNISFPDLSIKINEPNSILFSRGRGEFLTTISHGDMNSNNILLADNDEIVFIDFQNTGRKHVFFDFIVFEHSIRLHFPESEIDIADMIRFEGLISDPNSLRSGRGQKELPDMYELILELRKEAYRNFPSEPFENYLYAVTVFSLRLLRVDDFSDTQYTRLLTQLVSGMTRFTS</sequence>
<evidence type="ECO:0000313" key="2">
    <source>
        <dbReference type="EMBL" id="MBE9255776.1"/>
    </source>
</evidence>
<evidence type="ECO:0000313" key="3">
    <source>
        <dbReference type="Proteomes" id="UP000658720"/>
    </source>
</evidence>
<dbReference type="InterPro" id="IPR011009">
    <property type="entry name" value="Kinase-like_dom_sf"/>
</dbReference>
<keyword evidence="3" id="KW-1185">Reference proteome</keyword>
<dbReference type="RefSeq" id="WP_194021370.1">
    <property type="nucleotide sequence ID" value="NZ_JADEVV010000095.1"/>
</dbReference>
<dbReference type="Gene3D" id="3.90.1200.10">
    <property type="match status" value="1"/>
</dbReference>
<evidence type="ECO:0000259" key="1">
    <source>
        <dbReference type="Pfam" id="PF19974"/>
    </source>
</evidence>
<dbReference type="SUPFAM" id="SSF56112">
    <property type="entry name" value="Protein kinase-like (PK-like)"/>
    <property type="match status" value="1"/>
</dbReference>
<organism evidence="2 3">
    <name type="scientific">Synechocystis salina LEGE 00031</name>
    <dbReference type="NCBI Taxonomy" id="1828736"/>
    <lineage>
        <taxon>Bacteria</taxon>
        <taxon>Bacillati</taxon>
        <taxon>Cyanobacteriota</taxon>
        <taxon>Cyanophyceae</taxon>
        <taxon>Synechococcales</taxon>
        <taxon>Merismopediaceae</taxon>
        <taxon>Synechocystis</taxon>
    </lineage>
</organism>
<reference evidence="2 3" key="1">
    <citation type="submission" date="2020-10" db="EMBL/GenBank/DDBJ databases">
        <authorList>
            <person name="Castelo-Branco R."/>
            <person name="Eusebio N."/>
            <person name="Adriana R."/>
            <person name="Vieira A."/>
            <person name="Brugerolle De Fraissinette N."/>
            <person name="Rezende De Castro R."/>
            <person name="Schneider M.P."/>
            <person name="Vasconcelos V."/>
            <person name="Leao P.N."/>
        </authorList>
    </citation>
    <scope>NUCLEOTIDE SEQUENCE [LARGE SCALE GENOMIC DNA]</scope>
    <source>
        <strain evidence="2 3">LEGE 00031</strain>
    </source>
</reference>
<dbReference type="Proteomes" id="UP000658720">
    <property type="component" value="Unassembled WGS sequence"/>
</dbReference>
<comment type="caution">
    <text evidence="2">The sequence shown here is derived from an EMBL/GenBank/DDBJ whole genome shotgun (WGS) entry which is preliminary data.</text>
</comment>
<name>A0ABR9VXL4_9SYNC</name>
<gene>
    <name evidence="2" type="ORF">IQ217_18490</name>
</gene>